<accession>A0ABP9GDY0</accession>
<dbReference type="EMBL" id="BAABIK010000002">
    <property type="protein sequence ID" value="GAA4928789.1"/>
    <property type="molecule type" value="Genomic_DNA"/>
</dbReference>
<organism evidence="1 2">
    <name type="scientific">Streptomonospora halophila</name>
    <dbReference type="NCBI Taxonomy" id="427369"/>
    <lineage>
        <taxon>Bacteria</taxon>
        <taxon>Bacillati</taxon>
        <taxon>Actinomycetota</taxon>
        <taxon>Actinomycetes</taxon>
        <taxon>Streptosporangiales</taxon>
        <taxon>Nocardiopsidaceae</taxon>
        <taxon>Streptomonospora</taxon>
    </lineage>
</organism>
<comment type="caution">
    <text evidence="1">The sequence shown here is derived from an EMBL/GenBank/DDBJ whole genome shotgun (WGS) entry which is preliminary data.</text>
</comment>
<name>A0ABP9GDY0_9ACTN</name>
<evidence type="ECO:0000313" key="2">
    <source>
        <dbReference type="Proteomes" id="UP001499993"/>
    </source>
</evidence>
<sequence length="134" mass="14471">MVVQPVYATAQEWVDYSELSAEPARASFWLRRASRDVDVALIGVVYEVDSVTQQPADADVAEALQQATIEQADMLVAVNDPTGAKSRWDSVSVGQVTYKRRGGSAGDDVKLSSAAADILRLQGLTPQVWTAGWC</sequence>
<dbReference type="Proteomes" id="UP001499993">
    <property type="component" value="Unassembled WGS sequence"/>
</dbReference>
<evidence type="ECO:0000313" key="1">
    <source>
        <dbReference type="EMBL" id="GAA4928789.1"/>
    </source>
</evidence>
<proteinExistence type="predicted"/>
<gene>
    <name evidence="1" type="ORF">GCM10023224_05110</name>
</gene>
<reference evidence="2" key="1">
    <citation type="journal article" date="2019" name="Int. J. Syst. Evol. Microbiol.">
        <title>The Global Catalogue of Microorganisms (GCM) 10K type strain sequencing project: providing services to taxonomists for standard genome sequencing and annotation.</title>
        <authorList>
            <consortium name="The Broad Institute Genomics Platform"/>
            <consortium name="The Broad Institute Genome Sequencing Center for Infectious Disease"/>
            <person name="Wu L."/>
            <person name="Ma J."/>
        </authorList>
    </citation>
    <scope>NUCLEOTIDE SEQUENCE [LARGE SCALE GENOMIC DNA]</scope>
    <source>
        <strain evidence="2">JCM 18123</strain>
    </source>
</reference>
<keyword evidence="2" id="KW-1185">Reference proteome</keyword>
<protein>
    <submittedName>
        <fullName evidence="1">Uncharacterized protein</fullName>
    </submittedName>
</protein>
<dbReference type="RefSeq" id="WP_345555289.1">
    <property type="nucleotide sequence ID" value="NZ_BAABIK010000002.1"/>
</dbReference>